<dbReference type="AlphaFoldDB" id="A0A8J3WGR8"/>
<dbReference type="EMBL" id="BOOI01000055">
    <property type="protein sequence ID" value="GIH87121.1"/>
    <property type="molecule type" value="Genomic_DNA"/>
</dbReference>
<comment type="caution">
    <text evidence="2">The sequence shown here is derived from an EMBL/GenBank/DDBJ whole genome shotgun (WGS) entry which is preliminary data.</text>
</comment>
<dbReference type="OrthoDB" id="3532893at2"/>
<evidence type="ECO:0000313" key="2">
    <source>
        <dbReference type="EMBL" id="GIH87121.1"/>
    </source>
</evidence>
<sequence>MRVVKTVAAVGTAALLVLGGGAAAGAAAGLPQGFLLYEAKAEGPKKSWETWKIDDSLRTPLTLNPCHVERPWDGRRSAARSITYVAETDLLNEQVVVYRSERAARAAMAGLRSQLKRCAKTGKGYDAATYRWKGVGIGDEALRAGGSYFESRFRYVAARHGRAVIVYGEDGNFTSKLANRHFRGLERDARKMAAKVCDLPGVC</sequence>
<dbReference type="RefSeq" id="WP_068926837.1">
    <property type="nucleotide sequence ID" value="NZ_BMQP01000036.1"/>
</dbReference>
<proteinExistence type="predicted"/>
<evidence type="ECO:0008006" key="4">
    <source>
        <dbReference type="Google" id="ProtNLM"/>
    </source>
</evidence>
<keyword evidence="1" id="KW-0732">Signal</keyword>
<feature type="signal peptide" evidence="1">
    <location>
        <begin position="1"/>
        <end position="26"/>
    </location>
</feature>
<reference evidence="2" key="1">
    <citation type="submission" date="2021-01" db="EMBL/GenBank/DDBJ databases">
        <title>Whole genome shotgun sequence of Planobispora rosea NBRC 15558.</title>
        <authorList>
            <person name="Komaki H."/>
            <person name="Tamura T."/>
        </authorList>
    </citation>
    <scope>NUCLEOTIDE SEQUENCE</scope>
    <source>
        <strain evidence="2">NBRC 15558</strain>
    </source>
</reference>
<organism evidence="2 3">
    <name type="scientific">Planobispora rosea</name>
    <dbReference type="NCBI Taxonomy" id="35762"/>
    <lineage>
        <taxon>Bacteria</taxon>
        <taxon>Bacillati</taxon>
        <taxon>Actinomycetota</taxon>
        <taxon>Actinomycetes</taxon>
        <taxon>Streptosporangiales</taxon>
        <taxon>Streptosporangiaceae</taxon>
        <taxon>Planobispora</taxon>
    </lineage>
</organism>
<name>A0A8J3WGR8_PLARO</name>
<gene>
    <name evidence="2" type="ORF">Pro02_55290</name>
</gene>
<evidence type="ECO:0000313" key="3">
    <source>
        <dbReference type="Proteomes" id="UP000655044"/>
    </source>
</evidence>
<dbReference type="Proteomes" id="UP000655044">
    <property type="component" value="Unassembled WGS sequence"/>
</dbReference>
<feature type="chain" id="PRO_5035216135" description="PknH-like extracellular domain-containing protein" evidence="1">
    <location>
        <begin position="27"/>
        <end position="203"/>
    </location>
</feature>
<protein>
    <recommendedName>
        <fullName evidence="4">PknH-like extracellular domain-containing protein</fullName>
    </recommendedName>
</protein>
<keyword evidence="3" id="KW-1185">Reference proteome</keyword>
<evidence type="ECO:0000256" key="1">
    <source>
        <dbReference type="SAM" id="SignalP"/>
    </source>
</evidence>
<accession>A0A8J3WGR8</accession>